<name>A0A918YP71_9ACTN</name>
<dbReference type="SFLD" id="SFLDG01020">
    <property type="entry name" value="Terpene_Cyclase_Like_2"/>
    <property type="match status" value="1"/>
</dbReference>
<gene>
    <name evidence="2" type="ORF">GCM10010339_66340</name>
</gene>
<dbReference type="SUPFAM" id="SSF48576">
    <property type="entry name" value="Terpenoid synthases"/>
    <property type="match status" value="1"/>
</dbReference>
<dbReference type="AlphaFoldDB" id="A0A918YP71"/>
<comment type="caution">
    <text evidence="2">The sequence shown here is derived from an EMBL/GenBank/DDBJ whole genome shotgun (WGS) entry which is preliminary data.</text>
</comment>
<protein>
    <recommendedName>
        <fullName evidence="4">Terpene synthase</fullName>
    </recommendedName>
</protein>
<dbReference type="GO" id="GO:0010333">
    <property type="term" value="F:terpene synthase activity"/>
    <property type="evidence" value="ECO:0007669"/>
    <property type="project" value="InterPro"/>
</dbReference>
<organism evidence="2 3">
    <name type="scientific">Streptomyces alanosinicus</name>
    <dbReference type="NCBI Taxonomy" id="68171"/>
    <lineage>
        <taxon>Bacteria</taxon>
        <taxon>Bacillati</taxon>
        <taxon>Actinomycetota</taxon>
        <taxon>Actinomycetes</taxon>
        <taxon>Kitasatosporales</taxon>
        <taxon>Streptomycetaceae</taxon>
        <taxon>Streptomyces</taxon>
    </lineage>
</organism>
<dbReference type="Gene3D" id="1.10.600.10">
    <property type="entry name" value="Farnesyl Diphosphate Synthase"/>
    <property type="match status" value="1"/>
</dbReference>
<evidence type="ECO:0000313" key="3">
    <source>
        <dbReference type="Proteomes" id="UP000655443"/>
    </source>
</evidence>
<reference evidence="2" key="1">
    <citation type="journal article" date="2014" name="Int. J. Syst. Evol. Microbiol.">
        <title>Complete genome sequence of Corynebacterium casei LMG S-19264T (=DSM 44701T), isolated from a smear-ripened cheese.</title>
        <authorList>
            <consortium name="US DOE Joint Genome Institute (JGI-PGF)"/>
            <person name="Walter F."/>
            <person name="Albersmeier A."/>
            <person name="Kalinowski J."/>
            <person name="Ruckert C."/>
        </authorList>
    </citation>
    <scope>NUCLEOTIDE SEQUENCE</scope>
    <source>
        <strain evidence="2">JCM 4714</strain>
    </source>
</reference>
<proteinExistence type="predicted"/>
<dbReference type="InterPro" id="IPR034686">
    <property type="entry name" value="Terpene_cyclase-like_2"/>
</dbReference>
<dbReference type="EMBL" id="BMVG01000023">
    <property type="protein sequence ID" value="GHE10382.1"/>
    <property type="molecule type" value="Genomic_DNA"/>
</dbReference>
<evidence type="ECO:0000256" key="1">
    <source>
        <dbReference type="ARBA" id="ARBA00023239"/>
    </source>
</evidence>
<reference evidence="2" key="2">
    <citation type="submission" date="2020-09" db="EMBL/GenBank/DDBJ databases">
        <authorList>
            <person name="Sun Q."/>
            <person name="Ohkuma M."/>
        </authorList>
    </citation>
    <scope>NUCLEOTIDE SEQUENCE</scope>
    <source>
        <strain evidence="2">JCM 4714</strain>
    </source>
</reference>
<dbReference type="SFLD" id="SFLDS00005">
    <property type="entry name" value="Isoprenoid_Synthase_Type_I"/>
    <property type="match status" value="1"/>
</dbReference>
<keyword evidence="3" id="KW-1185">Reference proteome</keyword>
<dbReference type="Pfam" id="PF19086">
    <property type="entry name" value="Terpene_syn_C_2"/>
    <property type="match status" value="1"/>
</dbReference>
<evidence type="ECO:0000313" key="2">
    <source>
        <dbReference type="EMBL" id="GHE10382.1"/>
    </source>
</evidence>
<evidence type="ECO:0008006" key="4">
    <source>
        <dbReference type="Google" id="ProtNLM"/>
    </source>
</evidence>
<sequence>MSESAAYGFPGAVGEDLDLCFDLLGWFFLFDDQFDARDGRTGDALAVCQELVDSLRSGSPGGGRPAPVVAAFTDCWQRMSRGMSDQWRRRTVHDWVDYLAGWPTKIADRMHGVLPDPASHLRARRRTIGARPLLAVAERVGHFEVPLLVWCSSHVERMRIATCDVIIAMNEIHSLEKDQAGGHPNLVSRLMCHRGHSQAEAVRQVCGEVRLSVESFLELRSGLPHLAQVLGGGAPELHRYADAQASWIRGYHDWGRTAPRYTTRGHPGDLGLENLVVRKPS</sequence>
<dbReference type="Proteomes" id="UP000655443">
    <property type="component" value="Unassembled WGS sequence"/>
</dbReference>
<accession>A0A918YP71</accession>
<keyword evidence="1" id="KW-0456">Lyase</keyword>
<dbReference type="InterPro" id="IPR008949">
    <property type="entry name" value="Isoprenoid_synthase_dom_sf"/>
</dbReference>